<dbReference type="InterPro" id="IPR036291">
    <property type="entry name" value="NAD(P)-bd_dom_sf"/>
</dbReference>
<proteinExistence type="predicted"/>
<name>A0ABX6YM22_9MICO</name>
<reference evidence="2 3" key="1">
    <citation type="submission" date="2020-12" db="EMBL/GenBank/DDBJ databases">
        <title>Microbacterium sp. HY060.</title>
        <authorList>
            <person name="Zhou J."/>
        </authorList>
    </citation>
    <scope>NUCLEOTIDE SEQUENCE [LARGE SCALE GENOMIC DNA]</scope>
    <source>
        <strain evidence="2 3">HY60</strain>
    </source>
</reference>
<dbReference type="SUPFAM" id="SSF51735">
    <property type="entry name" value="NAD(P)-binding Rossmann-fold domains"/>
    <property type="match status" value="1"/>
</dbReference>
<gene>
    <name evidence="2" type="ORF">HCR76_04760</name>
</gene>
<dbReference type="Pfam" id="PF02558">
    <property type="entry name" value="ApbA"/>
    <property type="match status" value="1"/>
</dbReference>
<dbReference type="EMBL" id="CP061169">
    <property type="protein sequence ID" value="QPZ39377.1"/>
    <property type="molecule type" value="Genomic_DNA"/>
</dbReference>
<keyword evidence="3" id="KW-1185">Reference proteome</keyword>
<dbReference type="Gene3D" id="3.40.50.720">
    <property type="entry name" value="NAD(P)-binding Rossmann-like Domain"/>
    <property type="match status" value="1"/>
</dbReference>
<dbReference type="Proteomes" id="UP000662814">
    <property type="component" value="Chromosome"/>
</dbReference>
<protein>
    <submittedName>
        <fullName evidence="2">Ketopantoate reductase family protein</fullName>
    </submittedName>
</protein>
<evidence type="ECO:0000313" key="3">
    <source>
        <dbReference type="Proteomes" id="UP000662814"/>
    </source>
</evidence>
<evidence type="ECO:0000259" key="1">
    <source>
        <dbReference type="Pfam" id="PF02558"/>
    </source>
</evidence>
<feature type="domain" description="Ketopantoate reductase N-terminal" evidence="1">
    <location>
        <begin position="3"/>
        <end position="129"/>
    </location>
</feature>
<accession>A0ABX6YM22</accession>
<sequence>MKILVYGAGVLGSLYAARLHDAGHDVSLLARGDRLASLRKRGVLLAENESTSVRQVPVSAVESPAGKYDLILVLVRSHQVDSVLEQLVESDGDVLFLVNWAGGPEPLAEAIGRERVLLGFGNQGGTMDGDIVRYGRRTLLTRLVHMPIGEIDGQTTPRVERIVRMFRSAGFTGKAEPRMDAWLKTHAAFEVPLAHAVHTAGDPNALAGNRASLRDMVRLIRQNLEALPMRPVPRAFGALRVLPHGVLIALFRLLLRSSAAAPLGTTSPAALGELNLLAEQVDGLARRR</sequence>
<evidence type="ECO:0000313" key="2">
    <source>
        <dbReference type="EMBL" id="QPZ39377.1"/>
    </source>
</evidence>
<organism evidence="2 3">
    <name type="scientific">Paramicrobacterium chengjingii</name>
    <dbReference type="NCBI Taxonomy" id="2769067"/>
    <lineage>
        <taxon>Bacteria</taxon>
        <taxon>Bacillati</taxon>
        <taxon>Actinomycetota</taxon>
        <taxon>Actinomycetes</taxon>
        <taxon>Micrococcales</taxon>
        <taxon>Microbacteriaceae</taxon>
        <taxon>Paramicrobacterium</taxon>
    </lineage>
</organism>
<dbReference type="RefSeq" id="WP_166988715.1">
    <property type="nucleotide sequence ID" value="NZ_CP061169.1"/>
</dbReference>
<dbReference type="InterPro" id="IPR013332">
    <property type="entry name" value="KPR_N"/>
</dbReference>